<dbReference type="GeneID" id="61066532"/>
<dbReference type="Proteomes" id="UP000322814">
    <property type="component" value="Unassembled WGS sequence"/>
</dbReference>
<evidence type="ECO:0000313" key="4">
    <source>
        <dbReference type="Proteomes" id="UP000322814"/>
    </source>
</evidence>
<organism evidence="2 3">
    <name type="scientific">Brachyspira aalborgi</name>
    <dbReference type="NCBI Taxonomy" id="29522"/>
    <lineage>
        <taxon>Bacteria</taxon>
        <taxon>Pseudomonadati</taxon>
        <taxon>Spirochaetota</taxon>
        <taxon>Spirochaetia</taxon>
        <taxon>Brachyspirales</taxon>
        <taxon>Brachyspiraceae</taxon>
        <taxon>Brachyspira</taxon>
    </lineage>
</organism>
<sequence>MKNILKFIFSIKKDGIYTIITVFGIRITLKHKVVYIRETELNSLTQIMAKSVEANLRETKRFENDTALEIQNIIKEIETIKEEIKKINGVIKK</sequence>
<dbReference type="Proteomes" id="UP000322188">
    <property type="component" value="Unassembled WGS sequence"/>
</dbReference>
<protein>
    <submittedName>
        <fullName evidence="2">Uncharacterized protein</fullName>
    </submittedName>
</protein>
<comment type="caution">
    <text evidence="2">The sequence shown here is derived from an EMBL/GenBank/DDBJ whole genome shotgun (WGS) entry which is preliminary data.</text>
</comment>
<reference evidence="3 4" key="1">
    <citation type="journal article" date="1992" name="Lakartidningen">
        <title>[Penicillin V and not amoxicillin is the first choice preparation in acute otitis].</title>
        <authorList>
            <person name="Kamme C."/>
            <person name="Lundgren K."/>
            <person name="Prellner K."/>
        </authorList>
    </citation>
    <scope>NUCLEOTIDE SEQUENCE [LARGE SCALE GENOMIC DNA]</scope>
    <source>
        <strain evidence="2 3">PC2022III</strain>
        <strain evidence="1 4">PC4580III</strain>
    </source>
</reference>
<dbReference type="EMBL" id="SAYB01000007">
    <property type="protein sequence ID" value="TXJ35371.1"/>
    <property type="molecule type" value="Genomic_DNA"/>
</dbReference>
<accession>A0A5C8GHM7</accession>
<evidence type="ECO:0000313" key="1">
    <source>
        <dbReference type="EMBL" id="TXJ35371.1"/>
    </source>
</evidence>
<evidence type="ECO:0000313" key="3">
    <source>
        <dbReference type="Proteomes" id="UP000322188"/>
    </source>
</evidence>
<evidence type="ECO:0000313" key="2">
    <source>
        <dbReference type="EMBL" id="TXJ61461.1"/>
    </source>
</evidence>
<dbReference type="AlphaFoldDB" id="A0A5C8GHM7"/>
<proteinExistence type="predicted"/>
<reference evidence="2" key="2">
    <citation type="submission" date="2019-01" db="EMBL/GenBank/DDBJ databases">
        <authorList>
            <person name="Thorell K."/>
        </authorList>
    </citation>
    <scope>NUCLEOTIDE SEQUENCE</scope>
    <source>
        <strain evidence="2">PC2022III</strain>
        <strain evidence="1">PC4580III</strain>
    </source>
</reference>
<name>A0A5C8GHM7_9SPIR</name>
<dbReference type="RefSeq" id="WP_147560108.1">
    <property type="nucleotide sequence ID" value="NZ_SAYB01000007.1"/>
</dbReference>
<dbReference type="EMBL" id="SAYK01000003">
    <property type="protein sequence ID" value="TXJ61461.1"/>
    <property type="molecule type" value="Genomic_DNA"/>
</dbReference>
<gene>
    <name evidence="2" type="ORF">EPJ74_04340</name>
    <name evidence="1" type="ORF">EPJ78_10660</name>
</gene>